<protein>
    <submittedName>
        <fullName evidence="2">Endonuclease/exonuclease/phosphatase family protein</fullName>
    </submittedName>
</protein>
<gene>
    <name evidence="2" type="ORF">MM239_04380</name>
</gene>
<keyword evidence="2" id="KW-0378">Hydrolase</keyword>
<dbReference type="Gene3D" id="3.60.10.10">
    <property type="entry name" value="Endonuclease/exonuclease/phosphatase"/>
    <property type="match status" value="1"/>
</dbReference>
<organism evidence="2 3">
    <name type="scientific">Belliella filtrata</name>
    <dbReference type="NCBI Taxonomy" id="2923435"/>
    <lineage>
        <taxon>Bacteria</taxon>
        <taxon>Pseudomonadati</taxon>
        <taxon>Bacteroidota</taxon>
        <taxon>Cytophagia</taxon>
        <taxon>Cytophagales</taxon>
        <taxon>Cyclobacteriaceae</taxon>
        <taxon>Belliella</taxon>
    </lineage>
</organism>
<accession>A0ABS9UWS1</accession>
<sequence length="260" mass="30153">MIANNTCKDFPSVKLLVINVYQYNTAYQKTIDLIKEVDPDMFFLVETDQKWADSINVFKETFNYQIEKPLDNTYGLLFYSKLEIHDPKIHYLIKEEIPSIELDIKLATGQMIKVYGIHPEPPVPSENPDSTERDAEILKVGKKVKELSTPCIVIGDLNDVGWSYSSELFLKTSGLLDLRRGRGLYNTFHAKYFFLRWPLDHIFVSEHFTLGQIRRYRNVGSDHFPIGCTLYLEKSRENEKLEVCDGDMDKVDEKIAEAEK</sequence>
<dbReference type="GO" id="GO:0004519">
    <property type="term" value="F:endonuclease activity"/>
    <property type="evidence" value="ECO:0007669"/>
    <property type="project" value="UniProtKB-KW"/>
</dbReference>
<feature type="domain" description="Endonuclease/exonuclease/phosphatase" evidence="1">
    <location>
        <begin position="22"/>
        <end position="223"/>
    </location>
</feature>
<comment type="caution">
    <text evidence="2">The sequence shown here is derived from an EMBL/GenBank/DDBJ whole genome shotgun (WGS) entry which is preliminary data.</text>
</comment>
<evidence type="ECO:0000259" key="1">
    <source>
        <dbReference type="Pfam" id="PF03372"/>
    </source>
</evidence>
<dbReference type="Proteomes" id="UP001165489">
    <property type="component" value="Unassembled WGS sequence"/>
</dbReference>
<reference evidence="2" key="1">
    <citation type="submission" date="2022-03" db="EMBL/GenBank/DDBJ databases">
        <title>De novo assembled genomes of Belliella spp. (Cyclobacteriaceae) strains.</title>
        <authorList>
            <person name="Szabo A."/>
            <person name="Korponai K."/>
            <person name="Felfoldi T."/>
        </authorList>
    </citation>
    <scope>NUCLEOTIDE SEQUENCE</scope>
    <source>
        <strain evidence="2">DSM 111904</strain>
    </source>
</reference>
<proteinExistence type="predicted"/>
<keyword evidence="2" id="KW-0255">Endonuclease</keyword>
<dbReference type="EMBL" id="JAKZGP010000006">
    <property type="protein sequence ID" value="MCH7408620.1"/>
    <property type="molecule type" value="Genomic_DNA"/>
</dbReference>
<name>A0ABS9UWS1_9BACT</name>
<dbReference type="SUPFAM" id="SSF56219">
    <property type="entry name" value="DNase I-like"/>
    <property type="match status" value="1"/>
</dbReference>
<dbReference type="InterPro" id="IPR005135">
    <property type="entry name" value="Endo/exonuclease/phosphatase"/>
</dbReference>
<dbReference type="Pfam" id="PF03372">
    <property type="entry name" value="Exo_endo_phos"/>
    <property type="match status" value="1"/>
</dbReference>
<keyword evidence="3" id="KW-1185">Reference proteome</keyword>
<dbReference type="InterPro" id="IPR036691">
    <property type="entry name" value="Endo/exonu/phosph_ase_sf"/>
</dbReference>
<evidence type="ECO:0000313" key="3">
    <source>
        <dbReference type="Proteomes" id="UP001165489"/>
    </source>
</evidence>
<dbReference type="RefSeq" id="WP_241346913.1">
    <property type="nucleotide sequence ID" value="NZ_JAKZGP010000006.1"/>
</dbReference>
<keyword evidence="2" id="KW-0540">Nuclease</keyword>
<evidence type="ECO:0000313" key="2">
    <source>
        <dbReference type="EMBL" id="MCH7408620.1"/>
    </source>
</evidence>